<dbReference type="AlphaFoldDB" id="A0A076LU37"/>
<sequence>MAWTAYPSAISLTEKGMRLCDTVTVHRIISALDMYRKG</sequence>
<name>A0A076LU37_9GAMM</name>
<accession>A0A076LU37</accession>
<protein>
    <submittedName>
        <fullName evidence="1">Uncharacterized protein</fullName>
    </submittedName>
</protein>
<dbReference type="HOGENOM" id="CLU_3327360_0_0_6"/>
<evidence type="ECO:0000313" key="2">
    <source>
        <dbReference type="Proteomes" id="UP000028681"/>
    </source>
</evidence>
<proteinExistence type="predicted"/>
<organism evidence="1 2">
    <name type="scientific">Edwardsiella anguillarum ET080813</name>
    <dbReference type="NCBI Taxonomy" id="667120"/>
    <lineage>
        <taxon>Bacteria</taxon>
        <taxon>Pseudomonadati</taxon>
        <taxon>Pseudomonadota</taxon>
        <taxon>Gammaproteobacteria</taxon>
        <taxon>Enterobacterales</taxon>
        <taxon>Hafniaceae</taxon>
        <taxon>Edwardsiella</taxon>
    </lineage>
</organism>
<reference evidence="1 2" key="1">
    <citation type="journal article" date="2012" name="PLoS ONE">
        <title>Edwardsiella comparative phylogenomics reveal the new intra/inter-species taxonomic relationships, virulence evolution and niche adaptation mechanisms.</title>
        <authorList>
            <person name="Yang M."/>
            <person name="Lv Y."/>
            <person name="Xiao J."/>
            <person name="Wu H."/>
            <person name="Zheng H."/>
            <person name="Liu Q."/>
            <person name="Zhang Y."/>
            <person name="Wang Q."/>
        </authorList>
    </citation>
    <scope>NUCLEOTIDE SEQUENCE [LARGE SCALE GENOMIC DNA]</scope>
    <source>
        <strain evidence="2">080813</strain>
    </source>
</reference>
<evidence type="ECO:0000313" key="1">
    <source>
        <dbReference type="EMBL" id="AIJ10212.1"/>
    </source>
</evidence>
<dbReference type="Proteomes" id="UP000028681">
    <property type="component" value="Chromosome"/>
</dbReference>
<dbReference type="EMBL" id="CP006664">
    <property type="protein sequence ID" value="AIJ10212.1"/>
    <property type="molecule type" value="Genomic_DNA"/>
</dbReference>
<dbReference type="KEGG" id="ete:ETEE_3800"/>
<gene>
    <name evidence="1" type="ORF">ETEE_3800</name>
</gene>